<dbReference type="RefSeq" id="WP_104831519.1">
    <property type="nucleotide sequence ID" value="NZ_PJCH01000015.1"/>
</dbReference>
<dbReference type="InterPro" id="IPR036390">
    <property type="entry name" value="WH_DNA-bd_sf"/>
</dbReference>
<proteinExistence type="predicted"/>
<reference evidence="5 6" key="1">
    <citation type="submission" date="2017-12" db="EMBL/GenBank/DDBJ databases">
        <authorList>
            <person name="Hurst M.R.H."/>
        </authorList>
    </citation>
    <scope>NUCLEOTIDE SEQUENCE [LARGE SCALE GENOMIC DNA]</scope>
    <source>
        <strain evidence="5 6">SY-3-19</strain>
    </source>
</reference>
<dbReference type="GO" id="GO:0003677">
    <property type="term" value="F:DNA binding"/>
    <property type="evidence" value="ECO:0007669"/>
    <property type="project" value="UniProtKB-KW"/>
</dbReference>
<evidence type="ECO:0000256" key="2">
    <source>
        <dbReference type="ARBA" id="ARBA00023125"/>
    </source>
</evidence>
<evidence type="ECO:0000256" key="1">
    <source>
        <dbReference type="ARBA" id="ARBA00023015"/>
    </source>
</evidence>
<dbReference type="SUPFAM" id="SSF46785">
    <property type="entry name" value="Winged helix' DNA-binding domain"/>
    <property type="match status" value="1"/>
</dbReference>
<gene>
    <name evidence="5" type="ORF">CW354_18355</name>
</gene>
<dbReference type="PANTHER" id="PTHR33204:SF18">
    <property type="entry name" value="TRANSCRIPTIONAL REGULATORY PROTEIN"/>
    <property type="match status" value="1"/>
</dbReference>
<organism evidence="5 6">
    <name type="scientific">Hyphococcus luteus</name>
    <dbReference type="NCBI Taxonomy" id="2058213"/>
    <lineage>
        <taxon>Bacteria</taxon>
        <taxon>Pseudomonadati</taxon>
        <taxon>Pseudomonadota</taxon>
        <taxon>Alphaproteobacteria</taxon>
        <taxon>Parvularculales</taxon>
        <taxon>Parvularculaceae</taxon>
        <taxon>Hyphococcus</taxon>
    </lineage>
</organism>
<keyword evidence="3" id="KW-0804">Transcription</keyword>
<dbReference type="AlphaFoldDB" id="A0A2S7K1B7"/>
<dbReference type="Pfam" id="PF01638">
    <property type="entry name" value="HxlR"/>
    <property type="match status" value="1"/>
</dbReference>
<dbReference type="Gene3D" id="1.10.10.10">
    <property type="entry name" value="Winged helix-like DNA-binding domain superfamily/Winged helix DNA-binding domain"/>
    <property type="match status" value="1"/>
</dbReference>
<dbReference type="EMBL" id="PJCH01000015">
    <property type="protein sequence ID" value="PQA86307.1"/>
    <property type="molecule type" value="Genomic_DNA"/>
</dbReference>
<protein>
    <submittedName>
        <fullName evidence="5">Transcriptional regulator</fullName>
    </submittedName>
</protein>
<dbReference type="InterPro" id="IPR036388">
    <property type="entry name" value="WH-like_DNA-bd_sf"/>
</dbReference>
<evidence type="ECO:0000313" key="5">
    <source>
        <dbReference type="EMBL" id="PQA86307.1"/>
    </source>
</evidence>
<dbReference type="InterPro" id="IPR036527">
    <property type="entry name" value="SCP2_sterol-bd_dom_sf"/>
</dbReference>
<dbReference type="PROSITE" id="PS51118">
    <property type="entry name" value="HTH_HXLR"/>
    <property type="match status" value="1"/>
</dbReference>
<evidence type="ECO:0000256" key="3">
    <source>
        <dbReference type="ARBA" id="ARBA00023163"/>
    </source>
</evidence>
<sequence>MTVKSRSRAGYGQYCPLALATETLGGRWTILVLSRVIEGCATFSDIYRGVPRISPSLLSSRLSELEQAELVKREKVKGAKNARYRPTKAALELEPLLNGLAEWGQRWARDMEDDDLDPGFLAWSMHLRMNTDAMPAERTVLQFEFSGVPTEYRRFWLVGEGGAIDMCLKPPGFDVDLVVSSDIRIFVEAWRGIRDLHAEIRAGRIKLAGPATLKKRFPEWLMLSQFAPIKRKRKGEESKRRPTMRASG</sequence>
<dbReference type="InterPro" id="IPR002577">
    <property type="entry name" value="HTH_HxlR"/>
</dbReference>
<dbReference type="PANTHER" id="PTHR33204">
    <property type="entry name" value="TRANSCRIPTIONAL REGULATOR, MARR FAMILY"/>
    <property type="match status" value="1"/>
</dbReference>
<comment type="caution">
    <text evidence="5">The sequence shown here is derived from an EMBL/GenBank/DDBJ whole genome shotgun (WGS) entry which is preliminary data.</text>
</comment>
<feature type="domain" description="HTH hxlR-type" evidence="4">
    <location>
        <begin position="15"/>
        <end position="112"/>
    </location>
</feature>
<accession>A0A2S7K1B7</accession>
<dbReference type="SUPFAM" id="SSF55718">
    <property type="entry name" value="SCP-like"/>
    <property type="match status" value="1"/>
</dbReference>
<keyword evidence="2" id="KW-0238">DNA-binding</keyword>
<evidence type="ECO:0000259" key="4">
    <source>
        <dbReference type="PROSITE" id="PS51118"/>
    </source>
</evidence>
<dbReference type="OrthoDB" id="9782219at2"/>
<keyword evidence="1" id="KW-0805">Transcription regulation</keyword>
<name>A0A2S7K1B7_9PROT</name>
<evidence type="ECO:0000313" key="6">
    <source>
        <dbReference type="Proteomes" id="UP000239504"/>
    </source>
</evidence>
<keyword evidence="6" id="KW-1185">Reference proteome</keyword>
<dbReference type="Proteomes" id="UP000239504">
    <property type="component" value="Unassembled WGS sequence"/>
</dbReference>